<proteinExistence type="predicted"/>
<protein>
    <submittedName>
        <fullName evidence="1">Uncharacterized protein</fullName>
    </submittedName>
</protein>
<accession>B0CFT4</accession>
<organism evidence="1 2">
    <name type="scientific">Acaryochloris marina (strain MBIC 11017)</name>
    <dbReference type="NCBI Taxonomy" id="329726"/>
    <lineage>
        <taxon>Bacteria</taxon>
        <taxon>Bacillati</taxon>
        <taxon>Cyanobacteriota</taxon>
        <taxon>Cyanophyceae</taxon>
        <taxon>Acaryochloridales</taxon>
        <taxon>Acaryochloridaceae</taxon>
        <taxon>Acaryochloris</taxon>
    </lineage>
</organism>
<keyword evidence="2" id="KW-1185">Reference proteome</keyword>
<sequence length="40" mass="4524">MVFLSIVCSDLLKEIRVLNKCNCLAEKCSFVFALVLIISF</sequence>
<dbReference type="EMBL" id="CP000828">
    <property type="protein sequence ID" value="ABW28238.1"/>
    <property type="molecule type" value="Genomic_DNA"/>
</dbReference>
<dbReference type="KEGG" id="amr:AM1_3243"/>
<dbReference type="AlphaFoldDB" id="B0CFT4"/>
<gene>
    <name evidence="1" type="ordered locus">AM1_3243</name>
</gene>
<reference evidence="1 2" key="1">
    <citation type="journal article" date="2008" name="Proc. Natl. Acad. Sci. U.S.A.">
        <title>Niche adaptation and genome expansion in the chlorophyll d-producing cyanobacterium Acaryochloris marina.</title>
        <authorList>
            <person name="Swingley W.D."/>
            <person name="Chen M."/>
            <person name="Cheung P.C."/>
            <person name="Conrad A.L."/>
            <person name="Dejesa L.C."/>
            <person name="Hao J."/>
            <person name="Honchak B.M."/>
            <person name="Karbach L.E."/>
            <person name="Kurdoglu A."/>
            <person name="Lahiri S."/>
            <person name="Mastrian S.D."/>
            <person name="Miyashita H."/>
            <person name="Page L."/>
            <person name="Ramakrishna P."/>
            <person name="Satoh S."/>
            <person name="Sattley W.M."/>
            <person name="Shimada Y."/>
            <person name="Taylor H.L."/>
            <person name="Tomo T."/>
            <person name="Tsuchiya T."/>
            <person name="Wang Z.T."/>
            <person name="Raymond J."/>
            <person name="Mimuro M."/>
            <person name="Blankenship R.E."/>
            <person name="Touchman J.W."/>
        </authorList>
    </citation>
    <scope>NUCLEOTIDE SEQUENCE [LARGE SCALE GENOMIC DNA]</scope>
    <source>
        <strain evidence="2">MBIC 11017</strain>
    </source>
</reference>
<dbReference type="Proteomes" id="UP000000268">
    <property type="component" value="Chromosome"/>
</dbReference>
<evidence type="ECO:0000313" key="2">
    <source>
        <dbReference type="Proteomes" id="UP000000268"/>
    </source>
</evidence>
<dbReference type="HOGENOM" id="CLU_3283116_0_0_3"/>
<name>B0CFT4_ACAM1</name>
<evidence type="ECO:0000313" key="1">
    <source>
        <dbReference type="EMBL" id="ABW28238.1"/>
    </source>
</evidence>